<dbReference type="PANTHER" id="PTHR45348:SF2">
    <property type="entry name" value="ZINC-TYPE ALCOHOL DEHYDROGENASE-LIKE PROTEIN C2E1P3.01"/>
    <property type="match status" value="1"/>
</dbReference>
<reference evidence="2 3" key="1">
    <citation type="journal article" date="2016" name="Proc. Natl. Acad. Sci. U.S.A.">
        <title>Comparative genomics of biotechnologically important yeasts.</title>
        <authorList>
            <person name="Riley R."/>
            <person name="Haridas S."/>
            <person name="Wolfe K.H."/>
            <person name="Lopes M.R."/>
            <person name="Hittinger C.T."/>
            <person name="Goeker M."/>
            <person name="Salamov A.A."/>
            <person name="Wisecaver J.H."/>
            <person name="Long T.M."/>
            <person name="Calvey C.H."/>
            <person name="Aerts A.L."/>
            <person name="Barry K.W."/>
            <person name="Choi C."/>
            <person name="Clum A."/>
            <person name="Coughlan A.Y."/>
            <person name="Deshpande S."/>
            <person name="Douglass A.P."/>
            <person name="Hanson S.J."/>
            <person name="Klenk H.-P."/>
            <person name="LaButti K.M."/>
            <person name="Lapidus A."/>
            <person name="Lindquist E.A."/>
            <person name="Lipzen A.M."/>
            <person name="Meier-Kolthoff J.P."/>
            <person name="Ohm R.A."/>
            <person name="Otillar R.P."/>
            <person name="Pangilinan J.L."/>
            <person name="Peng Y."/>
            <person name="Rokas A."/>
            <person name="Rosa C.A."/>
            <person name="Scheuner C."/>
            <person name="Sibirny A.A."/>
            <person name="Slot J.C."/>
            <person name="Stielow J.B."/>
            <person name="Sun H."/>
            <person name="Kurtzman C.P."/>
            <person name="Blackwell M."/>
            <person name="Grigoriev I.V."/>
            <person name="Jeffries T.W."/>
        </authorList>
    </citation>
    <scope>NUCLEOTIDE SEQUENCE [LARGE SCALE GENOMIC DNA]</scope>
    <source>
        <strain evidence="3">ATCC 58044 / CBS 1984 / NCYC 433 / NRRL Y-366-8</strain>
    </source>
</reference>
<feature type="domain" description="Enoyl reductase (ER)" evidence="1">
    <location>
        <begin position="12"/>
        <end position="362"/>
    </location>
</feature>
<dbReference type="InterPro" id="IPR013154">
    <property type="entry name" value="ADH-like_N"/>
</dbReference>
<dbReference type="SMART" id="SM00829">
    <property type="entry name" value="PKS_ER"/>
    <property type="match status" value="1"/>
</dbReference>
<dbReference type="SUPFAM" id="SSF51735">
    <property type="entry name" value="NAD(P)-binding Rossmann-fold domains"/>
    <property type="match status" value="1"/>
</dbReference>
<dbReference type="Pfam" id="PF00107">
    <property type="entry name" value="ADH_zinc_N"/>
    <property type="match status" value="1"/>
</dbReference>
<dbReference type="GeneID" id="30198790"/>
<dbReference type="OrthoDB" id="9992527at2759"/>
<dbReference type="CDD" id="cd08249">
    <property type="entry name" value="enoyl_reductase_like"/>
    <property type="match status" value="1"/>
</dbReference>
<dbReference type="Gene3D" id="3.90.180.10">
    <property type="entry name" value="Medium-chain alcohol dehydrogenases, catalytic domain"/>
    <property type="match status" value="1"/>
</dbReference>
<dbReference type="InterPro" id="IPR047122">
    <property type="entry name" value="Trans-enoyl_RdTase-like"/>
</dbReference>
<dbReference type="Gene3D" id="3.40.50.720">
    <property type="entry name" value="NAD(P)-binding Rossmann-like Domain"/>
    <property type="match status" value="1"/>
</dbReference>
<dbReference type="PANTHER" id="PTHR45348">
    <property type="entry name" value="HYPOTHETICAL OXIDOREDUCTASE (EUROFUNG)"/>
    <property type="match status" value="1"/>
</dbReference>
<dbReference type="InterPro" id="IPR020843">
    <property type="entry name" value="ER"/>
</dbReference>
<dbReference type="GO" id="GO:0016651">
    <property type="term" value="F:oxidoreductase activity, acting on NAD(P)H"/>
    <property type="evidence" value="ECO:0007669"/>
    <property type="project" value="InterPro"/>
</dbReference>
<keyword evidence="3" id="KW-1185">Reference proteome</keyword>
<dbReference type="InterPro" id="IPR013149">
    <property type="entry name" value="ADH-like_C"/>
</dbReference>
<protein>
    <recommendedName>
        <fullName evidence="1">Enoyl reductase (ER) domain-containing protein</fullName>
    </recommendedName>
</protein>
<dbReference type="STRING" id="683960.A0A1E3P7L9"/>
<name>A0A1E3P7L9_WICAA</name>
<dbReference type="InterPro" id="IPR011032">
    <property type="entry name" value="GroES-like_sf"/>
</dbReference>
<dbReference type="EMBL" id="KV454209">
    <property type="protein sequence ID" value="ODQ61415.1"/>
    <property type="molecule type" value="Genomic_DNA"/>
</dbReference>
<proteinExistence type="predicted"/>
<dbReference type="SUPFAM" id="SSF50129">
    <property type="entry name" value="GroES-like"/>
    <property type="match status" value="1"/>
</dbReference>
<evidence type="ECO:0000313" key="3">
    <source>
        <dbReference type="Proteomes" id="UP000094112"/>
    </source>
</evidence>
<dbReference type="AlphaFoldDB" id="A0A1E3P7L9"/>
<dbReference type="Proteomes" id="UP000094112">
    <property type="component" value="Unassembled WGS sequence"/>
</dbReference>
<sequence length="367" mass="40582">MTKLPSTQKAIKLNDDYKLVVRNDSPVSTNLEDDEILVKVKAVALNHTDYYFADFKWASPGEGSGTCLAGDVLAVGDKVTRFSIGDTITSFTFGSDSQFKDHGAYQQYVKVLEINSFQFNVKGYSDSGSIERGTIKTYEDGASVANALITIGISVYQTFEAYKNDPSKTILIYGGSTNVGQLAIQYAKTLGWKIIAIASPKYNELLKKLGAEIVLDYHSETLVDDIKNLKISIDYGYITTGGTKAVEQIYEALPDDKVIKLEGLQVPDVSFIKEKKPNIQYELTRAFTSHGKSIKYGDGRIFHPKEGTLERLKEFVPIVENLSKQGKLDHLPIRVLPGGFDAVNDGLKLLKEGKISNERLVIRVDSN</sequence>
<dbReference type="RefSeq" id="XP_019040622.1">
    <property type="nucleotide sequence ID" value="XM_019181544.1"/>
</dbReference>
<evidence type="ECO:0000313" key="2">
    <source>
        <dbReference type="EMBL" id="ODQ61415.1"/>
    </source>
</evidence>
<organism evidence="2 3">
    <name type="scientific">Wickerhamomyces anomalus (strain ATCC 58044 / CBS 1984 / NCYC 433 / NRRL Y-366-8)</name>
    <name type="common">Yeast</name>
    <name type="synonym">Hansenula anomala</name>
    <dbReference type="NCBI Taxonomy" id="683960"/>
    <lineage>
        <taxon>Eukaryota</taxon>
        <taxon>Fungi</taxon>
        <taxon>Dikarya</taxon>
        <taxon>Ascomycota</taxon>
        <taxon>Saccharomycotina</taxon>
        <taxon>Saccharomycetes</taxon>
        <taxon>Phaffomycetales</taxon>
        <taxon>Wickerhamomycetaceae</taxon>
        <taxon>Wickerhamomyces</taxon>
    </lineage>
</organism>
<accession>A0A1E3P7L9</accession>
<dbReference type="InterPro" id="IPR036291">
    <property type="entry name" value="NAD(P)-bd_dom_sf"/>
</dbReference>
<gene>
    <name evidence="2" type="ORF">WICANDRAFT_28840</name>
</gene>
<dbReference type="Pfam" id="PF08240">
    <property type="entry name" value="ADH_N"/>
    <property type="match status" value="1"/>
</dbReference>
<evidence type="ECO:0000259" key="1">
    <source>
        <dbReference type="SMART" id="SM00829"/>
    </source>
</evidence>